<dbReference type="EMBL" id="MVHM01000002">
    <property type="protein sequence ID" value="ORA40339.1"/>
    <property type="molecule type" value="Genomic_DNA"/>
</dbReference>
<feature type="domain" description="3-hydroxyisobutyrate dehydrogenase-like NAD-binding" evidence="6">
    <location>
        <begin position="168"/>
        <end position="263"/>
    </location>
</feature>
<accession>A0A7I7WCW4</accession>
<keyword evidence="3" id="KW-0520">NAD</keyword>
<dbReference type="GO" id="GO:0050661">
    <property type="term" value="F:NADP binding"/>
    <property type="evidence" value="ECO:0007669"/>
    <property type="project" value="InterPro"/>
</dbReference>
<evidence type="ECO:0000256" key="3">
    <source>
        <dbReference type="ARBA" id="ARBA00023027"/>
    </source>
</evidence>
<dbReference type="SUPFAM" id="SSF51735">
    <property type="entry name" value="NAD(P)-binding Rossmann-fold domains"/>
    <property type="match status" value="1"/>
</dbReference>
<evidence type="ECO:0000313" key="8">
    <source>
        <dbReference type="EMBL" id="ORA40339.1"/>
    </source>
</evidence>
<dbReference type="EMBL" id="AP022607">
    <property type="protein sequence ID" value="BBZ14827.1"/>
    <property type="molecule type" value="Genomic_DNA"/>
</dbReference>
<dbReference type="Gene3D" id="3.40.50.720">
    <property type="entry name" value="NAD(P)-binding Rossmann-like Domain"/>
    <property type="match status" value="1"/>
</dbReference>
<dbReference type="Gene3D" id="1.10.1040.10">
    <property type="entry name" value="N-(1-d-carboxylethyl)-l-norvaline Dehydrogenase, domain 2"/>
    <property type="match status" value="1"/>
</dbReference>
<dbReference type="InterPro" id="IPR036291">
    <property type="entry name" value="NAD(P)-bd_dom_sf"/>
</dbReference>
<dbReference type="Proteomes" id="UP000467379">
    <property type="component" value="Plasmid pJCM12687"/>
</dbReference>
<dbReference type="InterPro" id="IPR006115">
    <property type="entry name" value="6PGDH_NADP-bd"/>
</dbReference>
<dbReference type="Pfam" id="PF03446">
    <property type="entry name" value="NAD_binding_2"/>
    <property type="match status" value="1"/>
</dbReference>
<keyword evidence="2" id="KW-0560">Oxidoreductase</keyword>
<sequence>MSESAVDDAIGFIGAGQMGEPMVRQLLQADRDVLVYARRDEVRDRLAKAGARLADSIGELAARSDVVISCLFSDQQLRAVAAGPHGLLANAKPGAVLVSHTTGNVSTLAELANATRGAILDAPVSGTADDIAAGNLTVLVGGPDEAVERVKPVLAAYADPIIATGELGSALNIKLINNVLFAANAQLVAAAVEVGRRLRIEPEALLTALSVCSGGSKAAMYVQSTGGIDAFANIAAPFLRKDFAAAVAAAAEAEVDLGLLHTAVHSGPLNLTELPPEK</sequence>
<reference evidence="7" key="3">
    <citation type="submission" date="2020-02" db="EMBL/GenBank/DDBJ databases">
        <authorList>
            <person name="Matsumoto Y."/>
            <person name="Motooka D."/>
            <person name="Nakamura S."/>
        </authorList>
    </citation>
    <scope>NUCLEOTIDE SEQUENCE</scope>
    <source>
        <strain evidence="7">JCM 12687</strain>
        <plasmid evidence="7">pJCM12687</plasmid>
    </source>
</reference>
<evidence type="ECO:0000313" key="9">
    <source>
        <dbReference type="Proteomes" id="UP000192441"/>
    </source>
</evidence>
<name>A0A7I7WCW4_9MYCO</name>
<reference evidence="7 10" key="2">
    <citation type="journal article" date="2019" name="Emerg. Microbes Infect.">
        <title>Comprehensive subspecies identification of 175 nontuberculous mycobacteria species based on 7547 genomic profiles.</title>
        <authorList>
            <person name="Matsumoto Y."/>
            <person name="Kinjo T."/>
            <person name="Motooka D."/>
            <person name="Nabeya D."/>
            <person name="Jung N."/>
            <person name="Uechi K."/>
            <person name="Horii T."/>
            <person name="Iida T."/>
            <person name="Fujita J."/>
            <person name="Nakamura S."/>
        </authorList>
    </citation>
    <scope>NUCLEOTIDE SEQUENCE [LARGE SCALE GENOMIC DNA]</scope>
    <source>
        <strain evidence="7 10">JCM 12687</strain>
        <plasmid evidence="7">pJCM12687</plasmid>
    </source>
</reference>
<reference evidence="8 9" key="1">
    <citation type="submission" date="2016-12" db="EMBL/GenBank/DDBJ databases">
        <title>The new phylogeny of genus Mycobacterium.</title>
        <authorList>
            <person name="Tortoli E."/>
            <person name="Trovato A."/>
            <person name="Cirillo D.M."/>
        </authorList>
    </citation>
    <scope>NUCLEOTIDE SEQUENCE [LARGE SCALE GENOMIC DNA]</scope>
    <source>
        <strain evidence="8 9">DSM 44624</strain>
    </source>
</reference>
<evidence type="ECO:0000256" key="4">
    <source>
        <dbReference type="PIRSR" id="PIRSR000103-1"/>
    </source>
</evidence>
<dbReference type="PANTHER" id="PTHR22981">
    <property type="entry name" value="3-HYDROXYISOBUTYRATE DEHYDROGENASE-RELATED"/>
    <property type="match status" value="1"/>
</dbReference>
<dbReference type="PIRSF" id="PIRSF000103">
    <property type="entry name" value="HIBADH"/>
    <property type="match status" value="1"/>
</dbReference>
<organism evidence="8 9">
    <name type="scientific">Mycobacterium branderi</name>
    <dbReference type="NCBI Taxonomy" id="43348"/>
    <lineage>
        <taxon>Bacteria</taxon>
        <taxon>Bacillati</taxon>
        <taxon>Actinomycetota</taxon>
        <taxon>Actinomycetes</taxon>
        <taxon>Mycobacteriales</taxon>
        <taxon>Mycobacteriaceae</taxon>
        <taxon>Mycobacterium</taxon>
    </lineage>
</organism>
<evidence type="ECO:0000256" key="1">
    <source>
        <dbReference type="ARBA" id="ARBA00009080"/>
    </source>
</evidence>
<dbReference type="Proteomes" id="UP000192441">
    <property type="component" value="Unassembled WGS sequence"/>
</dbReference>
<evidence type="ECO:0000313" key="7">
    <source>
        <dbReference type="EMBL" id="BBZ14827.1"/>
    </source>
</evidence>
<feature type="active site" evidence="4">
    <location>
        <position position="174"/>
    </location>
</feature>
<protein>
    <submittedName>
        <fullName evidence="8">6-phosphogluconate dehydrogenase</fullName>
    </submittedName>
</protein>
<dbReference type="GO" id="GO:0016616">
    <property type="term" value="F:oxidoreductase activity, acting on the CH-OH group of donors, NAD or NADP as acceptor"/>
    <property type="evidence" value="ECO:0007669"/>
    <property type="project" value="TreeGrafter"/>
</dbReference>
<dbReference type="Pfam" id="PF14833">
    <property type="entry name" value="NAD_binding_11"/>
    <property type="match status" value="1"/>
</dbReference>
<evidence type="ECO:0000259" key="5">
    <source>
        <dbReference type="Pfam" id="PF03446"/>
    </source>
</evidence>
<dbReference type="InterPro" id="IPR008927">
    <property type="entry name" value="6-PGluconate_DH-like_C_sf"/>
</dbReference>
<dbReference type="InterPro" id="IPR013328">
    <property type="entry name" value="6PGD_dom2"/>
</dbReference>
<dbReference type="AlphaFoldDB" id="A0A7I7WCW4"/>
<dbReference type="PANTHER" id="PTHR22981:SF7">
    <property type="entry name" value="3-HYDROXYISOBUTYRATE DEHYDROGENASE, MITOCHONDRIAL"/>
    <property type="match status" value="1"/>
</dbReference>
<dbReference type="GO" id="GO:0051287">
    <property type="term" value="F:NAD binding"/>
    <property type="evidence" value="ECO:0007669"/>
    <property type="project" value="InterPro"/>
</dbReference>
<dbReference type="SUPFAM" id="SSF48179">
    <property type="entry name" value="6-phosphogluconate dehydrogenase C-terminal domain-like"/>
    <property type="match status" value="1"/>
</dbReference>
<gene>
    <name evidence="8" type="ORF">BST20_07290</name>
    <name evidence="7" type="ORF">MBRA_50220</name>
</gene>
<proteinExistence type="inferred from homology"/>
<keyword evidence="10" id="KW-1185">Reference proteome</keyword>
<evidence type="ECO:0000259" key="6">
    <source>
        <dbReference type="Pfam" id="PF14833"/>
    </source>
</evidence>
<dbReference type="InterPro" id="IPR015815">
    <property type="entry name" value="HIBADH-related"/>
</dbReference>
<dbReference type="InterPro" id="IPR029154">
    <property type="entry name" value="HIBADH-like_NADP-bd"/>
</dbReference>
<geneLocation type="plasmid" evidence="7 10">
    <name>pJCM12687</name>
</geneLocation>
<evidence type="ECO:0000313" key="10">
    <source>
        <dbReference type="Proteomes" id="UP000467379"/>
    </source>
</evidence>
<comment type="similarity">
    <text evidence="1">Belongs to the HIBADH-related family.</text>
</comment>
<evidence type="ECO:0000256" key="2">
    <source>
        <dbReference type="ARBA" id="ARBA00023002"/>
    </source>
</evidence>
<feature type="domain" description="6-phosphogluconate dehydrogenase NADP-binding" evidence="5">
    <location>
        <begin position="10"/>
        <end position="163"/>
    </location>
</feature>
<keyword evidence="7" id="KW-0614">Plasmid</keyword>